<feature type="domain" description="ABC transporter" evidence="4">
    <location>
        <begin position="31"/>
        <end position="154"/>
    </location>
</feature>
<dbReference type="AlphaFoldDB" id="A0A0P7C7S0"/>
<organism evidence="5 6">
    <name type="scientific">Jiulongibacter sediminis</name>
    <dbReference type="NCBI Taxonomy" id="1605367"/>
    <lineage>
        <taxon>Bacteria</taxon>
        <taxon>Pseudomonadati</taxon>
        <taxon>Bacteroidota</taxon>
        <taxon>Cytophagia</taxon>
        <taxon>Cytophagales</taxon>
        <taxon>Leadbetterellaceae</taxon>
        <taxon>Jiulongibacter</taxon>
    </lineage>
</organism>
<reference evidence="5 6" key="1">
    <citation type="submission" date="2015-07" db="EMBL/GenBank/DDBJ databases">
        <title>The draft genome sequence of Leadbetterella sp. JN14-9.</title>
        <authorList>
            <person name="Liu Y."/>
            <person name="Du J."/>
            <person name="Shao Z."/>
        </authorList>
    </citation>
    <scope>NUCLEOTIDE SEQUENCE [LARGE SCALE GENOMIC DNA]</scope>
    <source>
        <strain evidence="5 6">JN14-9</strain>
    </source>
</reference>
<keyword evidence="1" id="KW-0813">Transport</keyword>
<keyword evidence="6" id="KW-1185">Reference proteome</keyword>
<dbReference type="InterPro" id="IPR017871">
    <property type="entry name" value="ABC_transporter-like_CS"/>
</dbReference>
<dbReference type="OrthoDB" id="9801987at2"/>
<comment type="caution">
    <text evidence="5">The sequence shown here is derived from an EMBL/GenBank/DDBJ whole genome shotgun (WGS) entry which is preliminary data.</text>
</comment>
<dbReference type="EMBL" id="LGTQ01000005">
    <property type="protein sequence ID" value="KPM49616.1"/>
    <property type="molecule type" value="Genomic_DNA"/>
</dbReference>
<evidence type="ECO:0000259" key="4">
    <source>
        <dbReference type="Pfam" id="PF00005"/>
    </source>
</evidence>
<dbReference type="PANTHER" id="PTHR42939">
    <property type="entry name" value="ABC TRANSPORTER ATP-BINDING PROTEIN ALBC-RELATED"/>
    <property type="match status" value="1"/>
</dbReference>
<keyword evidence="3" id="KW-0067">ATP-binding</keyword>
<name>A0A0P7C7S0_9BACT</name>
<dbReference type="PANTHER" id="PTHR42939:SF1">
    <property type="entry name" value="ABC TRANSPORTER ATP-BINDING PROTEIN ALBC-RELATED"/>
    <property type="match status" value="1"/>
</dbReference>
<accession>A0A0P7C7S0</accession>
<evidence type="ECO:0000313" key="6">
    <source>
        <dbReference type="Proteomes" id="UP000050454"/>
    </source>
</evidence>
<dbReference type="GO" id="GO:0016887">
    <property type="term" value="F:ATP hydrolysis activity"/>
    <property type="evidence" value="ECO:0007669"/>
    <property type="project" value="InterPro"/>
</dbReference>
<evidence type="ECO:0000313" key="5">
    <source>
        <dbReference type="EMBL" id="KPM49616.1"/>
    </source>
</evidence>
<evidence type="ECO:0000256" key="2">
    <source>
        <dbReference type="ARBA" id="ARBA00022741"/>
    </source>
</evidence>
<dbReference type="RefSeq" id="WP_055143843.1">
    <property type="nucleotide sequence ID" value="NZ_JXSZ01000005.1"/>
</dbReference>
<gene>
    <name evidence="5" type="ORF">AFM12_03200</name>
</gene>
<proteinExistence type="predicted"/>
<dbReference type="Pfam" id="PF00005">
    <property type="entry name" value="ABC_tran"/>
    <property type="match status" value="1"/>
</dbReference>
<dbReference type="GO" id="GO:0005524">
    <property type="term" value="F:ATP binding"/>
    <property type="evidence" value="ECO:0007669"/>
    <property type="project" value="UniProtKB-KW"/>
</dbReference>
<dbReference type="InterPro" id="IPR051782">
    <property type="entry name" value="ABC_Transporter_VariousFunc"/>
</dbReference>
<dbReference type="SUPFAM" id="SSF52540">
    <property type="entry name" value="P-loop containing nucleoside triphosphate hydrolases"/>
    <property type="match status" value="1"/>
</dbReference>
<dbReference type="InterPro" id="IPR027417">
    <property type="entry name" value="P-loop_NTPase"/>
</dbReference>
<dbReference type="STRING" id="1605367.AFM12_03200"/>
<dbReference type="Gene3D" id="3.40.50.300">
    <property type="entry name" value="P-loop containing nucleotide triphosphate hydrolases"/>
    <property type="match status" value="1"/>
</dbReference>
<keyword evidence="2" id="KW-0547">Nucleotide-binding</keyword>
<evidence type="ECO:0000256" key="1">
    <source>
        <dbReference type="ARBA" id="ARBA00022448"/>
    </source>
</evidence>
<dbReference type="PROSITE" id="PS00211">
    <property type="entry name" value="ABC_TRANSPORTER_1"/>
    <property type="match status" value="1"/>
</dbReference>
<dbReference type="InterPro" id="IPR003439">
    <property type="entry name" value="ABC_transporter-like_ATP-bd"/>
</dbReference>
<evidence type="ECO:0000256" key="3">
    <source>
        <dbReference type="ARBA" id="ARBA00022840"/>
    </source>
</evidence>
<protein>
    <recommendedName>
        <fullName evidence="4">ABC transporter domain-containing protein</fullName>
    </recommendedName>
</protein>
<dbReference type="Proteomes" id="UP000050454">
    <property type="component" value="Unassembled WGS sequence"/>
</dbReference>
<sequence length="206" mass="23040">MLEVSSFQKSYHEHLILDVPQLTIPKGVSWFEGVNGSGKSTFFKAVAGIIPFEGEIALKGLSLKQNTVEFRRKVNYSYAEPRYPAFLSGKEIIDYHQKVYQSDGSEVKILIESFGVEKYYETPIGNYSSGMLKKISLISALIGKPDLLLLDEPLTTIDAAFQNYLLAFLAEQECNILIASHHSLPAGPLRVSHHFLVDKMTIKQVS</sequence>